<reference evidence="1" key="1">
    <citation type="journal article" date="2020" name="Nat. Genet.">
        <title>Genomic diversifications of five Gossypium allopolyploid species and their impact on cotton improvement.</title>
        <authorList>
            <person name="Chen Z.J."/>
            <person name="Sreedasyam A."/>
            <person name="Ando A."/>
            <person name="Song Q."/>
            <person name="De Santiago L.M."/>
            <person name="Hulse-Kemp A.M."/>
            <person name="Ding M."/>
            <person name="Ye W."/>
            <person name="Kirkbride R.C."/>
            <person name="Jenkins J."/>
            <person name="Plott C."/>
            <person name="Lovell J."/>
            <person name="Lin Y.M."/>
            <person name="Vaughn R."/>
            <person name="Liu B."/>
            <person name="Simpson S."/>
            <person name="Scheffler B.E."/>
            <person name="Wen L."/>
            <person name="Saski C.A."/>
            <person name="Grover C.E."/>
            <person name="Hu G."/>
            <person name="Conover J.L."/>
            <person name="Carlson J.W."/>
            <person name="Shu S."/>
            <person name="Boston L.B."/>
            <person name="Williams M."/>
            <person name="Peterson D.G."/>
            <person name="McGee K."/>
            <person name="Jones D.C."/>
            <person name="Wendel J.F."/>
            <person name="Stelly D.M."/>
            <person name="Grimwood J."/>
            <person name="Schmutz J."/>
        </authorList>
    </citation>
    <scope>NUCLEOTIDE SEQUENCE [LARGE SCALE GENOMIC DNA]</scope>
    <source>
        <strain evidence="1">cv. TM-1</strain>
    </source>
</reference>
<dbReference type="GeneID" id="121223174"/>
<gene>
    <name evidence="2" type="primary">LOC121223174</name>
</gene>
<dbReference type="RefSeq" id="XP_040960204.1">
    <property type="nucleotide sequence ID" value="XM_041104270.1"/>
</dbReference>
<dbReference type="CDD" id="cd00303">
    <property type="entry name" value="retropepsin_like"/>
    <property type="match status" value="1"/>
</dbReference>
<reference evidence="2" key="2">
    <citation type="submission" date="2025-08" db="UniProtKB">
        <authorList>
            <consortium name="RefSeq"/>
        </authorList>
    </citation>
    <scope>IDENTIFICATION</scope>
</reference>
<keyword evidence="1" id="KW-1185">Reference proteome</keyword>
<protein>
    <submittedName>
        <fullName evidence="2">Uncharacterized protein</fullName>
    </submittedName>
</protein>
<evidence type="ECO:0000313" key="1">
    <source>
        <dbReference type="Proteomes" id="UP000818029"/>
    </source>
</evidence>
<proteinExistence type="predicted"/>
<dbReference type="Gene3D" id="2.40.70.10">
    <property type="entry name" value="Acid Proteases"/>
    <property type="match status" value="1"/>
</dbReference>
<sequence>MREHITRMQAIVQGNSSSIQALEAQLGQLASNLSTRPPSSLPCDTENPSSWGKEHCKAITLRSGKQTEKLFLDSTIVPPNTDGVITGANVESEEFVNASNKEVPKIVTHMPNVRPSKLSRQSKMSAKKKLIGIETIALTEGCSVVLKNKLPPKLKDPRSFTIPCSIGNHYLGKALCDLGANINLMSLSTFIKLGIGHMKSTAVTLELVDRSLAQPKGKIKDVLIRMDKFVYPDNFIILYCEADKEEKEECHTIDVLDDLIEEEFNDQSTVLFEELQ</sequence>
<dbReference type="InterPro" id="IPR021109">
    <property type="entry name" value="Peptidase_aspartic_dom_sf"/>
</dbReference>
<evidence type="ECO:0000313" key="2">
    <source>
        <dbReference type="RefSeq" id="XP_040960204.1"/>
    </source>
</evidence>
<dbReference type="PANTHER" id="PTHR33067">
    <property type="entry name" value="RNA-DIRECTED DNA POLYMERASE-RELATED"/>
    <property type="match status" value="1"/>
</dbReference>
<dbReference type="PANTHER" id="PTHR33067:SF39">
    <property type="entry name" value="TRANSCRIPTION FACTOR INTERACTOR AND REGULATOR CCHC(ZN) FAMILY"/>
    <property type="match status" value="1"/>
</dbReference>
<dbReference type="Proteomes" id="UP000818029">
    <property type="component" value="Chromosome D11"/>
</dbReference>
<accession>A0ABM3AZJ0</accession>
<organism evidence="1 2">
    <name type="scientific">Gossypium hirsutum</name>
    <name type="common">Upland cotton</name>
    <name type="synonym">Gossypium mexicanum</name>
    <dbReference type="NCBI Taxonomy" id="3635"/>
    <lineage>
        <taxon>Eukaryota</taxon>
        <taxon>Viridiplantae</taxon>
        <taxon>Streptophyta</taxon>
        <taxon>Embryophyta</taxon>
        <taxon>Tracheophyta</taxon>
        <taxon>Spermatophyta</taxon>
        <taxon>Magnoliopsida</taxon>
        <taxon>eudicotyledons</taxon>
        <taxon>Gunneridae</taxon>
        <taxon>Pentapetalae</taxon>
        <taxon>rosids</taxon>
        <taxon>malvids</taxon>
        <taxon>Malvales</taxon>
        <taxon>Malvaceae</taxon>
        <taxon>Malvoideae</taxon>
        <taxon>Gossypium</taxon>
    </lineage>
</organism>
<name>A0ABM3AZJ0_GOSHI</name>